<feature type="compositionally biased region" description="Basic and acidic residues" evidence="1">
    <location>
        <begin position="59"/>
        <end position="71"/>
    </location>
</feature>
<evidence type="ECO:0000313" key="4">
    <source>
        <dbReference type="Proteomes" id="UP001153076"/>
    </source>
</evidence>
<evidence type="ECO:0000256" key="1">
    <source>
        <dbReference type="SAM" id="MobiDB-lite"/>
    </source>
</evidence>
<feature type="domain" description="F-box" evidence="2">
    <location>
        <begin position="80"/>
        <end position="118"/>
    </location>
</feature>
<dbReference type="PANTHER" id="PTHR38926">
    <property type="entry name" value="F-BOX DOMAIN CONTAINING PROTEIN, EXPRESSED"/>
    <property type="match status" value="1"/>
</dbReference>
<dbReference type="Pfam" id="PF00646">
    <property type="entry name" value="F-box"/>
    <property type="match status" value="1"/>
</dbReference>
<accession>A0A9Q1KGL6</accession>
<feature type="region of interest" description="Disordered" evidence="1">
    <location>
        <begin position="40"/>
        <end position="77"/>
    </location>
</feature>
<feature type="compositionally biased region" description="Polar residues" evidence="1">
    <location>
        <begin position="40"/>
        <end position="55"/>
    </location>
</feature>
<organism evidence="3 4">
    <name type="scientific">Carnegiea gigantea</name>
    <dbReference type="NCBI Taxonomy" id="171969"/>
    <lineage>
        <taxon>Eukaryota</taxon>
        <taxon>Viridiplantae</taxon>
        <taxon>Streptophyta</taxon>
        <taxon>Embryophyta</taxon>
        <taxon>Tracheophyta</taxon>
        <taxon>Spermatophyta</taxon>
        <taxon>Magnoliopsida</taxon>
        <taxon>eudicotyledons</taxon>
        <taxon>Gunneridae</taxon>
        <taxon>Pentapetalae</taxon>
        <taxon>Caryophyllales</taxon>
        <taxon>Cactineae</taxon>
        <taxon>Cactaceae</taxon>
        <taxon>Cactoideae</taxon>
        <taxon>Echinocereeae</taxon>
        <taxon>Carnegiea</taxon>
    </lineage>
</organism>
<dbReference type="EMBL" id="JAKOGI010000140">
    <property type="protein sequence ID" value="KAJ8442473.1"/>
    <property type="molecule type" value="Genomic_DNA"/>
</dbReference>
<reference evidence="3" key="1">
    <citation type="submission" date="2022-04" db="EMBL/GenBank/DDBJ databases">
        <title>Carnegiea gigantea Genome sequencing and assembly v2.</title>
        <authorList>
            <person name="Copetti D."/>
            <person name="Sanderson M.J."/>
            <person name="Burquez A."/>
            <person name="Wojciechowski M.F."/>
        </authorList>
    </citation>
    <scope>NUCLEOTIDE SEQUENCE</scope>
    <source>
        <strain evidence="3">SGP5-SGP5p</strain>
        <tissue evidence="3">Aerial part</tissue>
    </source>
</reference>
<keyword evidence="4" id="KW-1185">Reference proteome</keyword>
<evidence type="ECO:0000259" key="2">
    <source>
        <dbReference type="Pfam" id="PF00646"/>
    </source>
</evidence>
<gene>
    <name evidence="3" type="ORF">Cgig2_022356</name>
</gene>
<sequence>MYLHRTQSTDAHFNPSALSSLSLLVSFTVSHICENPNPSSESAMNMINQPSSSNPLIKPVDKEAQEGKNEEGGESTNPNWLELPEDVWFMILSKLKTIGILENAQKVCMLFRKLCKQPAMFKIIDMFLPDAYMDLPYDVNVMTRFAVDRSAGGLIDISLEQLCDDDTLMYIVERSKNLKRLVLQHYVYVSEEGLIEAVKKLPMLEELQLIICKFCDDTVEAVGHACPSLKSFSLNQVASKNPEFAEFGDQEAWAIARSMPQLRHLQLIGSDMTNEGLKAILDGCLLLESLDLRGCFHINLSGDLGKRCERIKRVRYPNDSTEDYAWQVYNRAYDQWRDQQESECDYYYSDMSGLHQYIFDPEDFGDEYDDFFREDDNYRIYCDYYGDGIFPGYDSSD</sequence>
<dbReference type="SUPFAM" id="SSF52047">
    <property type="entry name" value="RNI-like"/>
    <property type="match status" value="1"/>
</dbReference>
<dbReference type="AlphaFoldDB" id="A0A9Q1KGL6"/>
<name>A0A9Q1KGL6_9CARY</name>
<dbReference type="OrthoDB" id="2095648at2759"/>
<dbReference type="PANTHER" id="PTHR38926:SF2">
    <property type="entry name" value="F-BOX_LRR-REPEAT PROTEIN 21-RELATED"/>
    <property type="match status" value="1"/>
</dbReference>
<dbReference type="SUPFAM" id="SSF81383">
    <property type="entry name" value="F-box domain"/>
    <property type="match status" value="1"/>
</dbReference>
<evidence type="ECO:0000313" key="3">
    <source>
        <dbReference type="EMBL" id="KAJ8442473.1"/>
    </source>
</evidence>
<dbReference type="Gene3D" id="1.20.1280.50">
    <property type="match status" value="1"/>
</dbReference>
<dbReference type="InterPro" id="IPR036047">
    <property type="entry name" value="F-box-like_dom_sf"/>
</dbReference>
<dbReference type="InterPro" id="IPR001810">
    <property type="entry name" value="F-box_dom"/>
</dbReference>
<comment type="caution">
    <text evidence="3">The sequence shown here is derived from an EMBL/GenBank/DDBJ whole genome shotgun (WGS) entry which is preliminary data.</text>
</comment>
<proteinExistence type="predicted"/>
<protein>
    <recommendedName>
        <fullName evidence="2">F-box domain-containing protein</fullName>
    </recommendedName>
</protein>
<dbReference type="InterPro" id="IPR032675">
    <property type="entry name" value="LRR_dom_sf"/>
</dbReference>
<dbReference type="Proteomes" id="UP001153076">
    <property type="component" value="Unassembled WGS sequence"/>
</dbReference>
<dbReference type="CDD" id="cd22164">
    <property type="entry name" value="F-box_AtSKIP19-like"/>
    <property type="match status" value="1"/>
</dbReference>
<dbReference type="Gene3D" id="3.80.10.10">
    <property type="entry name" value="Ribonuclease Inhibitor"/>
    <property type="match status" value="1"/>
</dbReference>